<dbReference type="Pfam" id="PF13927">
    <property type="entry name" value="Ig_3"/>
    <property type="match status" value="1"/>
</dbReference>
<dbReference type="CDD" id="cd00054">
    <property type="entry name" value="EGF_CA"/>
    <property type="match status" value="1"/>
</dbReference>
<dbReference type="PROSITE" id="PS50026">
    <property type="entry name" value="EGF_3"/>
    <property type="match status" value="1"/>
</dbReference>
<reference evidence="6" key="1">
    <citation type="submission" date="2015-02" db="EMBL/GenBank/DDBJ databases">
        <title>Genome sequencing for Strongylocentrotus purpuratus.</title>
        <authorList>
            <person name="Murali S."/>
            <person name="Liu Y."/>
            <person name="Vee V."/>
            <person name="English A."/>
            <person name="Wang M."/>
            <person name="Skinner E."/>
            <person name="Han Y."/>
            <person name="Muzny D.M."/>
            <person name="Worley K.C."/>
            <person name="Gibbs R.A."/>
        </authorList>
    </citation>
    <scope>NUCLEOTIDE SEQUENCE</scope>
</reference>
<evidence type="ECO:0000256" key="2">
    <source>
        <dbReference type="SAM" id="MobiDB-lite"/>
    </source>
</evidence>
<dbReference type="OMA" id="NAESYIW"/>
<dbReference type="PANTHER" id="PTHR45692:SF1">
    <property type="entry name" value="G-PROTEIN COUPLED RECEPTORS FAMILY 2 PROFILE 2 DOMAIN-CONTAINING PROTEIN"/>
    <property type="match status" value="1"/>
</dbReference>
<dbReference type="RefSeq" id="XP_030829503.1">
    <property type="nucleotide sequence ID" value="XM_030973643.1"/>
</dbReference>
<dbReference type="Proteomes" id="UP000007110">
    <property type="component" value="Unassembled WGS sequence"/>
</dbReference>
<accession>A0A7M7N157</accession>
<feature type="compositionally biased region" description="Acidic residues" evidence="2">
    <location>
        <begin position="13"/>
        <end position="27"/>
    </location>
</feature>
<feature type="disulfide bond" evidence="1">
    <location>
        <begin position="149"/>
        <end position="158"/>
    </location>
</feature>
<comment type="caution">
    <text evidence="1">Lacks conserved residue(s) required for the propagation of feature annotation.</text>
</comment>
<proteinExistence type="predicted"/>
<dbReference type="InterPro" id="IPR036179">
    <property type="entry name" value="Ig-like_dom_sf"/>
</dbReference>
<dbReference type="InterPro" id="IPR013783">
    <property type="entry name" value="Ig-like_fold"/>
</dbReference>
<evidence type="ECO:0000256" key="1">
    <source>
        <dbReference type="PROSITE-ProRule" id="PRU00076"/>
    </source>
</evidence>
<dbReference type="InterPro" id="IPR003599">
    <property type="entry name" value="Ig_sub"/>
</dbReference>
<dbReference type="EnsemblMetazoa" id="XM_030973643">
    <property type="protein sequence ID" value="XP_030829503"/>
    <property type="gene ID" value="LOC115919544"/>
</dbReference>
<dbReference type="Gene3D" id="2.10.25.10">
    <property type="entry name" value="Laminin"/>
    <property type="match status" value="1"/>
</dbReference>
<name>A0A7M7N157_STRPU</name>
<feature type="domain" description="Ig-like" evidence="4">
    <location>
        <begin position="161"/>
        <end position="238"/>
    </location>
</feature>
<dbReference type="PROSITE" id="PS00022">
    <property type="entry name" value="EGF_1"/>
    <property type="match status" value="1"/>
</dbReference>
<protein>
    <submittedName>
        <fullName evidence="5">Uncharacterized protein</fullName>
    </submittedName>
</protein>
<sequence length="374" mass="41338">MMRKRADAADPVPELEPEPEAEEVEEEAPARRSAKRNCVSFLLMAGVTLPRISSKSSGGILRYFWEALTSSVGSSQDKMIAFVSEDFFSYRGHKRAPKLPGVHVLSLEGNACLPTPCLNGGIADPCTQRNPCVNGVCRPSGQGQYECECQDHYEGIHCDEPTLPLEVSVHPSSQIVNTNAYVELTCSFNNAKRYHWYKDDVLLPNSGNQNPLIIMSVTPSDIGYYFCRGSGRNEETLDTMRASVYVKDLTNIIVLNARFAIPFSDELHDQTSKLYKETALNISTYVEQGVRTSSGLKSLSVVCRALRPGSVKADMNIYIERTNMTATETQDLIGLSLDSLANESDGFLDSNTISVQDNDDKFDKSRILGLNKKP</sequence>
<dbReference type="InterPro" id="IPR000742">
    <property type="entry name" value="EGF"/>
</dbReference>
<feature type="domain" description="EGF-like" evidence="3">
    <location>
        <begin position="122"/>
        <end position="159"/>
    </location>
</feature>
<dbReference type="AlphaFoldDB" id="A0A7M7N157"/>
<dbReference type="PANTHER" id="PTHR45692">
    <property type="entry name" value="G_PROTEIN_RECEP_F2_4 DOMAIN-CONTAINING PROTEIN"/>
    <property type="match status" value="1"/>
</dbReference>
<dbReference type="InterPro" id="IPR007110">
    <property type="entry name" value="Ig-like_dom"/>
</dbReference>
<dbReference type="Gene3D" id="2.60.40.10">
    <property type="entry name" value="Immunoglobulins"/>
    <property type="match status" value="1"/>
</dbReference>
<evidence type="ECO:0000313" key="6">
    <source>
        <dbReference type="Proteomes" id="UP000007110"/>
    </source>
</evidence>
<dbReference type="CDD" id="cd00096">
    <property type="entry name" value="Ig"/>
    <property type="match status" value="1"/>
</dbReference>
<dbReference type="SMART" id="SM00409">
    <property type="entry name" value="IG"/>
    <property type="match status" value="1"/>
</dbReference>
<evidence type="ECO:0000313" key="5">
    <source>
        <dbReference type="EnsemblMetazoa" id="XP_030829503"/>
    </source>
</evidence>
<dbReference type="SUPFAM" id="SSF48726">
    <property type="entry name" value="Immunoglobulin"/>
    <property type="match status" value="1"/>
</dbReference>
<evidence type="ECO:0000259" key="3">
    <source>
        <dbReference type="PROSITE" id="PS50026"/>
    </source>
</evidence>
<reference evidence="5" key="2">
    <citation type="submission" date="2021-01" db="UniProtKB">
        <authorList>
            <consortium name="EnsemblMetazoa"/>
        </authorList>
    </citation>
    <scope>IDENTIFICATION</scope>
</reference>
<dbReference type="PROSITE" id="PS50835">
    <property type="entry name" value="IG_LIKE"/>
    <property type="match status" value="1"/>
</dbReference>
<keyword evidence="1" id="KW-1015">Disulfide bond</keyword>
<dbReference type="SMART" id="SM00181">
    <property type="entry name" value="EGF"/>
    <property type="match status" value="1"/>
</dbReference>
<organism evidence="5 6">
    <name type="scientific">Strongylocentrotus purpuratus</name>
    <name type="common">Purple sea urchin</name>
    <dbReference type="NCBI Taxonomy" id="7668"/>
    <lineage>
        <taxon>Eukaryota</taxon>
        <taxon>Metazoa</taxon>
        <taxon>Echinodermata</taxon>
        <taxon>Eleutherozoa</taxon>
        <taxon>Echinozoa</taxon>
        <taxon>Echinoidea</taxon>
        <taxon>Euechinoidea</taxon>
        <taxon>Echinacea</taxon>
        <taxon>Camarodonta</taxon>
        <taxon>Echinidea</taxon>
        <taxon>Strongylocentrotidae</taxon>
        <taxon>Strongylocentrotus</taxon>
    </lineage>
</organism>
<dbReference type="InParanoid" id="A0A7M7N157"/>
<dbReference type="KEGG" id="spu:115919544"/>
<evidence type="ECO:0000259" key="4">
    <source>
        <dbReference type="PROSITE" id="PS50835"/>
    </source>
</evidence>
<keyword evidence="6" id="KW-1185">Reference proteome</keyword>
<keyword evidence="1" id="KW-0245">EGF-like domain</keyword>
<feature type="region of interest" description="Disordered" evidence="2">
    <location>
        <begin position="1"/>
        <end position="29"/>
    </location>
</feature>
<dbReference type="GeneID" id="115919544"/>